<evidence type="ECO:0000259" key="1">
    <source>
        <dbReference type="Pfam" id="PF00561"/>
    </source>
</evidence>
<keyword evidence="2" id="KW-0456">Lyase</keyword>
<reference evidence="3" key="1">
    <citation type="submission" date="2016-12" db="EMBL/GenBank/DDBJ databases">
        <title>Comparative genomics of four Isosphaeraceae planctomycetes: a common pool of plasmids and glycoside hydrolase genes.</title>
        <authorList>
            <person name="Ivanova A."/>
        </authorList>
    </citation>
    <scope>NUCLEOTIDE SEQUENCE [LARGE SCALE GENOMIC DNA]</scope>
    <source>
        <strain evidence="3">PX4</strain>
    </source>
</reference>
<sequence length="293" mass="32726">MSTMFTMRTGRLLEVCEYGDPGGRPIFFFHGLIGSHYQASYVADQAKARGLRIIAPNRPGVGESEFVERASVLDAVDDVEDVAEALRIDDFSVIGISGGAPYALAVLHRLAGRIRTITVLSGMGPARLRGALQGMERRRRLFFELGSRSPKLARQAFEQAGVRYRADPPRFLKSLVRTWSAADRRLFEREDVFNLFLKDLDQVFDSSAAAAGLAQELKFYRKYGFAIENLPADKRVTLWQGLDDNITPPTMAWRLAQVLPNREAHLVPGGHFVAIEIADQVIDRLVRQLDGHD</sequence>
<organism evidence="2 3">
    <name type="scientific">Paludisphaera borealis</name>
    <dbReference type="NCBI Taxonomy" id="1387353"/>
    <lineage>
        <taxon>Bacteria</taxon>
        <taxon>Pseudomonadati</taxon>
        <taxon>Planctomycetota</taxon>
        <taxon>Planctomycetia</taxon>
        <taxon>Isosphaerales</taxon>
        <taxon>Isosphaeraceae</taxon>
        <taxon>Paludisphaera</taxon>
    </lineage>
</organism>
<dbReference type="SUPFAM" id="SSF53474">
    <property type="entry name" value="alpha/beta-Hydrolases"/>
    <property type="match status" value="1"/>
</dbReference>
<dbReference type="Proteomes" id="UP000186309">
    <property type="component" value="Chromosome"/>
</dbReference>
<dbReference type="Gene3D" id="3.40.50.1820">
    <property type="entry name" value="alpha/beta hydrolase"/>
    <property type="match status" value="1"/>
</dbReference>
<gene>
    <name evidence="2" type="primary">menH_4</name>
    <name evidence="2" type="ORF">BSF38_03821</name>
</gene>
<dbReference type="EMBL" id="CP019082">
    <property type="protein sequence ID" value="APW62282.1"/>
    <property type="molecule type" value="Genomic_DNA"/>
</dbReference>
<dbReference type="KEGG" id="pbor:BSF38_03821"/>
<dbReference type="PANTHER" id="PTHR43433:SF10">
    <property type="entry name" value="AB HYDROLASE-1 DOMAIN-CONTAINING PROTEIN"/>
    <property type="match status" value="1"/>
</dbReference>
<feature type="domain" description="AB hydrolase-1" evidence="1">
    <location>
        <begin position="25"/>
        <end position="276"/>
    </location>
</feature>
<dbReference type="GO" id="GO:0070205">
    <property type="term" value="F:2-succinyl-6-hydroxy-2,4-cyclohexadiene-1-carboxylate synthase activity"/>
    <property type="evidence" value="ECO:0007669"/>
    <property type="project" value="UniProtKB-EC"/>
</dbReference>
<evidence type="ECO:0000313" key="3">
    <source>
        <dbReference type="Proteomes" id="UP000186309"/>
    </source>
</evidence>
<dbReference type="InterPro" id="IPR000073">
    <property type="entry name" value="AB_hydrolase_1"/>
</dbReference>
<protein>
    <submittedName>
        <fullName evidence="2">2-succinyl-6-hydroxy-2, 4-cyclohexadiene-1-carboxylate synthase</fullName>
        <ecNumber evidence="2">4.2.99.20</ecNumber>
    </submittedName>
</protein>
<dbReference type="InterPro" id="IPR029058">
    <property type="entry name" value="AB_hydrolase_fold"/>
</dbReference>
<proteinExistence type="predicted"/>
<keyword evidence="3" id="KW-1185">Reference proteome</keyword>
<dbReference type="InterPro" id="IPR050471">
    <property type="entry name" value="AB_hydrolase"/>
</dbReference>
<accession>A0A1U7CTM9</accession>
<dbReference type="RefSeq" id="WP_168189415.1">
    <property type="nucleotide sequence ID" value="NZ_CP019082.1"/>
</dbReference>
<dbReference type="STRING" id="1387353.BSF38_03821"/>
<name>A0A1U7CTM9_9BACT</name>
<dbReference type="EC" id="4.2.99.20" evidence="2"/>
<evidence type="ECO:0000313" key="2">
    <source>
        <dbReference type="EMBL" id="APW62282.1"/>
    </source>
</evidence>
<dbReference type="AlphaFoldDB" id="A0A1U7CTM9"/>
<dbReference type="PANTHER" id="PTHR43433">
    <property type="entry name" value="HYDROLASE, ALPHA/BETA FOLD FAMILY PROTEIN"/>
    <property type="match status" value="1"/>
</dbReference>
<dbReference type="Pfam" id="PF00561">
    <property type="entry name" value="Abhydrolase_1"/>
    <property type="match status" value="1"/>
</dbReference>